<protein>
    <submittedName>
        <fullName evidence="1">Uncharacterized protein</fullName>
    </submittedName>
</protein>
<dbReference type="RefSeq" id="WP_015162807.1">
    <property type="nucleotide sequence ID" value="NC_019697.1"/>
</dbReference>
<sequence length="78" mass="8520">MTSTTPNISPIESTEAMARRIEAAAQKQVAEDIARLKAMGKPIHYIIGQKLVREEANGQKFEIQIGVDGTVEIIGELI</sequence>
<dbReference type="Proteomes" id="UP000010366">
    <property type="component" value="Chromosome"/>
</dbReference>
<reference evidence="1 2" key="1">
    <citation type="submission" date="2012-05" db="EMBL/GenBank/DDBJ databases">
        <title>Finished chromosome of genome of Chamaesiphon sp. PCC 6605.</title>
        <authorList>
            <consortium name="US DOE Joint Genome Institute"/>
            <person name="Gugger M."/>
            <person name="Coursin T."/>
            <person name="Rippka R."/>
            <person name="Tandeau De Marsac N."/>
            <person name="Huntemann M."/>
            <person name="Wei C.-L."/>
            <person name="Han J."/>
            <person name="Detter J.C."/>
            <person name="Han C."/>
            <person name="Tapia R."/>
            <person name="Chen A."/>
            <person name="Kyrpides N."/>
            <person name="Mavromatis K."/>
            <person name="Markowitz V."/>
            <person name="Szeto E."/>
            <person name="Ivanova N."/>
            <person name="Pagani I."/>
            <person name="Pati A."/>
            <person name="Goodwin L."/>
            <person name="Nordberg H.P."/>
            <person name="Cantor M.N."/>
            <person name="Hua S.X."/>
            <person name="Woyke T."/>
            <person name="Kerfeld C.A."/>
        </authorList>
    </citation>
    <scope>NUCLEOTIDE SEQUENCE [LARGE SCALE GENOMIC DNA]</scope>
    <source>
        <strain evidence="2">ATCC 27169 / PCC 6605</strain>
    </source>
</reference>
<name>K9UNP2_CHAP6</name>
<proteinExistence type="predicted"/>
<dbReference type="AlphaFoldDB" id="K9UNP2"/>
<evidence type="ECO:0000313" key="2">
    <source>
        <dbReference type="Proteomes" id="UP000010366"/>
    </source>
</evidence>
<keyword evidence="2" id="KW-1185">Reference proteome</keyword>
<dbReference type="HOGENOM" id="CLU_2615565_0_0_3"/>
<dbReference type="OrthoDB" id="515360at2"/>
<evidence type="ECO:0000313" key="1">
    <source>
        <dbReference type="EMBL" id="AFY96732.1"/>
    </source>
</evidence>
<accession>K9UNP2</accession>
<dbReference type="STRING" id="1173020.Cha6605_5884"/>
<dbReference type="EMBL" id="CP003600">
    <property type="protein sequence ID" value="AFY96732.1"/>
    <property type="molecule type" value="Genomic_DNA"/>
</dbReference>
<organism evidence="1 2">
    <name type="scientific">Chamaesiphon minutus (strain ATCC 27169 / PCC 6605)</name>
    <dbReference type="NCBI Taxonomy" id="1173020"/>
    <lineage>
        <taxon>Bacteria</taxon>
        <taxon>Bacillati</taxon>
        <taxon>Cyanobacteriota</taxon>
        <taxon>Cyanophyceae</taxon>
        <taxon>Gomontiellales</taxon>
        <taxon>Chamaesiphonaceae</taxon>
        <taxon>Chamaesiphon</taxon>
    </lineage>
</organism>
<gene>
    <name evidence="1" type="ORF">Cha6605_5884</name>
</gene>
<dbReference type="KEGG" id="cmp:Cha6605_5884"/>